<name>A0ABQ1V9U6_9BACT</name>
<evidence type="ECO:0000313" key="5">
    <source>
        <dbReference type="EMBL" id="GGF42498.1"/>
    </source>
</evidence>
<dbReference type="Pfam" id="PF18741">
    <property type="entry name" value="MTES_1575"/>
    <property type="match status" value="1"/>
</dbReference>
<dbReference type="SUPFAM" id="SSF52980">
    <property type="entry name" value="Restriction endonuclease-like"/>
    <property type="match status" value="1"/>
</dbReference>
<dbReference type="EMBL" id="BMIU01000019">
    <property type="protein sequence ID" value="GGF42498.1"/>
    <property type="molecule type" value="Genomic_DNA"/>
</dbReference>
<sequence length="1943" mass="221429">MLSTDIQLKVEVNHLPGLNYALYQNHVPVITNLLITNNSLIELEDLKLSIIPSDEFADPYDSEIDVIQAESELDITEVRIRLDGKFFASLTEKIRETWWVKITIGEEVLFEHKYDIELFALDQWLGGSVLPEMLSSFVLPNIPELNAITHSAASYLKKWSDSSAFDEYQSHNPNRVKTQMASIYAAIKTQNILYNIAPASFGKMGQRIRLADSLLTNRIGNCLDMSLLYAAALENVGLNPIIVLIEGHAFVGAWLINETFPDSVNDDPSLLTKRMAAGIDEILLLEATCMNEGNQFTFDQAVESVNTHFQDLGKFNYFVDVKRSRSSEIYPLPQRKFNDNGLDLIEDTSFQPKEIDYTAPKEIKAGPRIQHVEHIDHGKQKLWERKLLDLSLRNNLLNLRLTRSSVQFIDVPIGELEDALFEGQEFQILHKPKDWENSLRDEGIYRAYSSNSPLAELVNKEFAQKRLRAYLSEDELHHRLTYLYRNARHSMEENGANTLYLAVGLLRWYESNRSERPRFAPILLIPVEIIRRSARVGYIIRGREEETVMNITLLEKLRQDFQLSISGLDKLPQDESGVDVQAIFSILRQAIMNMPRWDIEEQFFLGTFSFNKFILWNDIHSHTEYLKKNPVVRGLLEGKLDNALEVLELDNLDTHYKPSDVLLPIAADSSQLEAVCASMEGNSFILHGPPGTGKSQTITNIIANALYQGKRVLFVAEKMAALSVVYSRLQSIGLHPFCLELHSNKARKAEVLAQLKRSTEITRGKSPEDFELESNKINILKNEIDTVYKKLHRKEYHGFTLFEVLSNFIKYENIPGHFVAEDKFVDELTKEGISSFEDFIQQLEKAAIIAEGPTKEHPLFGIQLNNYSPTTRDELKELFSDAIESRSALVKDVKSLISYLGFEPTLGNKEKQNLIRIADLLLQLPDLPDTFFDIDDFKSFQKQLNPLLELAMENNQVREDFKNNFETSVFEIGAGDFLRTWKIKSQEWFIPKFFGQRKIKIYLQSYSDGRKISSEDVPQLLNQIKAFQERDNTLKEHTPFLETFCKGYSLQVNQDIETLIEGGDLFIKLEENLVAITSEEAVAVRTRKRLKSLLKTQNFKELLTSAIRAAKEDQEKINQVQKKIGREIPFNLHLDEDEGISLIRNWQTNIDKLKEWHAWTVIKGKADRYYLGKAIDELESGDIPHETISKSILKGVFHAMALRSLQESPELSVFSGEAFDARIEEFKRLNTKFSFLTKEVLFSHLAAKMPDFSRESSSNSETGILQRAIRSNGRGQSIRQLFKQVPHLLPRITPCMLMSPISVAQYVEIQQDPFDLVIFDEASQIPTCEAVGTIARGKQLIVVGDPKQMPPTNFFSSMHFDDEDQNEDLESILDDCEALSVPSKQLRWHYRSKHESLISFSNVKFYENSLFTFPSPDDLASRVKMVHVDGIYDRGKTRQNKAEALAIVNEIEKRLQVPKGERKSLGVVTFSSAQQTLIEDLLMERFREKPELEELAIQFNEPYFIKNLENVQGDERDIILFSVCYGPDQAGYVALNFGPLNRDGGWRRLNVAVSRARYEMIIFSTLKADQINLNRSKAEGVAGLKAFLGFAEKGRISLPAKSNKSFQGKGSPLAGSVASYLRNHGYDVDISVGASGFKVDVAVVNPENSQEYILGIVLDAKAHKSSKSSIDRLLVQQNVLELLGWNIHKVWSLEWWEFPVREGNKIMALLNDLMDRKAATLSTPQESSAIKSYSNDYIEAANSTQKLVEHDDVPAVDLSVYKKSNLAKSPYSQSEEFLDYGNTFKIIGQLKEIVETEAPILKSLLGRRILEIWGISRMGGRLQVRFDQLIEAAKLKFTIDNSEDYCFWKENQDPEKYSDFRVYAEDGTKRNADELPIVEVLNAVEKVLNQQISLPEMDLVRETAKVFGYARTGSIVLERMKLGISLLIEAGRAKIENDRIILI</sequence>
<dbReference type="GO" id="GO:0004386">
    <property type="term" value="F:helicase activity"/>
    <property type="evidence" value="ECO:0007669"/>
    <property type="project" value="UniProtKB-KW"/>
</dbReference>
<dbReference type="InterPro" id="IPR027417">
    <property type="entry name" value="P-loop_NTPase"/>
</dbReference>
<dbReference type="PANTHER" id="PTHR10887">
    <property type="entry name" value="DNA2/NAM7 HELICASE FAMILY"/>
    <property type="match status" value="1"/>
</dbReference>
<feature type="domain" description="DNA2/NAM7 helicase helicase" evidence="2">
    <location>
        <begin position="668"/>
        <end position="735"/>
    </location>
</feature>
<keyword evidence="5" id="KW-0067">ATP-binding</keyword>
<gene>
    <name evidence="5" type="ORF">GCM10011339_33720</name>
</gene>
<evidence type="ECO:0000259" key="3">
    <source>
        <dbReference type="Pfam" id="PF13087"/>
    </source>
</evidence>
<keyword evidence="5" id="KW-0547">Nucleotide-binding</keyword>
<feature type="domain" description="DNA2/NAM7 helicase-like C-terminal" evidence="3">
    <location>
        <begin position="1377"/>
        <end position="1564"/>
    </location>
</feature>
<evidence type="ECO:0000259" key="2">
    <source>
        <dbReference type="Pfam" id="PF13086"/>
    </source>
</evidence>
<dbReference type="RefSeq" id="WP_137404349.1">
    <property type="nucleotide sequence ID" value="NZ_BMIU01000019.1"/>
</dbReference>
<dbReference type="CDD" id="cd18808">
    <property type="entry name" value="SF1_C_Upf1"/>
    <property type="match status" value="1"/>
</dbReference>
<dbReference type="Gene3D" id="3.10.620.30">
    <property type="match status" value="1"/>
</dbReference>
<dbReference type="Pfam" id="PF13195">
    <property type="entry name" value="DUF4011"/>
    <property type="match status" value="1"/>
</dbReference>
<keyword evidence="5" id="KW-0347">Helicase</keyword>
<reference evidence="6" key="1">
    <citation type="journal article" date="2019" name="Int. J. Syst. Evol. Microbiol.">
        <title>The Global Catalogue of Microorganisms (GCM) 10K type strain sequencing project: providing services to taxonomists for standard genome sequencing and annotation.</title>
        <authorList>
            <consortium name="The Broad Institute Genomics Platform"/>
            <consortium name="The Broad Institute Genome Sequencing Center for Infectious Disease"/>
            <person name="Wu L."/>
            <person name="Ma J."/>
        </authorList>
    </citation>
    <scope>NUCLEOTIDE SEQUENCE [LARGE SCALE GENOMIC DNA]</scope>
    <source>
        <strain evidence="6">CGMCC 1.15407</strain>
    </source>
</reference>
<dbReference type="InterPro" id="IPR011335">
    <property type="entry name" value="Restrct_endonuc-II-like"/>
</dbReference>
<dbReference type="Pfam" id="PF11784">
    <property type="entry name" value="DUF3320"/>
    <property type="match status" value="1"/>
</dbReference>
<dbReference type="InterPro" id="IPR049468">
    <property type="entry name" value="Restrct_endonuc-II-like_dom"/>
</dbReference>
<proteinExistence type="predicted"/>
<dbReference type="PANTHER" id="PTHR10887:SF530">
    <property type="entry name" value="SUPERFAMILY I DNA HELICASES"/>
    <property type="match status" value="1"/>
</dbReference>
<dbReference type="SUPFAM" id="SSF52540">
    <property type="entry name" value="P-loop containing nucleoside triphosphate hydrolases"/>
    <property type="match status" value="2"/>
</dbReference>
<keyword evidence="6" id="KW-1185">Reference proteome</keyword>
<dbReference type="Gene3D" id="3.40.50.300">
    <property type="entry name" value="P-loop containing nucleotide triphosphate hydrolases"/>
    <property type="match status" value="3"/>
</dbReference>
<evidence type="ECO:0000259" key="4">
    <source>
        <dbReference type="Pfam" id="PF18741"/>
    </source>
</evidence>
<feature type="domain" description="DNA2/NAM7 helicase helicase" evidence="2">
    <location>
        <begin position="1310"/>
        <end position="1352"/>
    </location>
</feature>
<comment type="caution">
    <text evidence="5">The sequence shown here is derived from an EMBL/GenBank/DDBJ whole genome shotgun (WGS) entry which is preliminary data.</text>
</comment>
<dbReference type="InterPro" id="IPR021754">
    <property type="entry name" value="DUF3320"/>
</dbReference>
<dbReference type="Pfam" id="PF13087">
    <property type="entry name" value="AAA_12"/>
    <property type="match status" value="1"/>
</dbReference>
<dbReference type="InterPro" id="IPR047187">
    <property type="entry name" value="SF1_C_Upf1"/>
</dbReference>
<organism evidence="5 6">
    <name type="scientific">Echinicola rosea</name>
    <dbReference type="NCBI Taxonomy" id="1807691"/>
    <lineage>
        <taxon>Bacteria</taxon>
        <taxon>Pseudomonadati</taxon>
        <taxon>Bacteroidota</taxon>
        <taxon>Cytophagia</taxon>
        <taxon>Cytophagales</taxon>
        <taxon>Cyclobacteriaceae</taxon>
        <taxon>Echinicola</taxon>
    </lineage>
</organism>
<keyword evidence="5" id="KW-0378">Hydrolase</keyword>
<dbReference type="InterPro" id="IPR045055">
    <property type="entry name" value="DNA2/NAM7-like"/>
</dbReference>
<dbReference type="InterPro" id="IPR025103">
    <property type="entry name" value="DUF4011"/>
</dbReference>
<protein>
    <submittedName>
        <fullName evidence="5">DNA helicase</fullName>
    </submittedName>
</protein>
<evidence type="ECO:0000259" key="1">
    <source>
        <dbReference type="Pfam" id="PF11784"/>
    </source>
</evidence>
<dbReference type="Proteomes" id="UP000647339">
    <property type="component" value="Unassembled WGS sequence"/>
</dbReference>
<dbReference type="InterPro" id="IPR041677">
    <property type="entry name" value="DNA2/NAM7_AAA_11"/>
</dbReference>
<accession>A0ABQ1V9U6</accession>
<feature type="domain" description="Restriction endonuclease type II-like" evidence="4">
    <location>
        <begin position="1616"/>
        <end position="1708"/>
    </location>
</feature>
<feature type="domain" description="DUF3320" evidence="1">
    <location>
        <begin position="1776"/>
        <end position="1823"/>
    </location>
</feature>
<dbReference type="InterPro" id="IPR041679">
    <property type="entry name" value="DNA2/NAM7-like_C"/>
</dbReference>
<evidence type="ECO:0000313" key="6">
    <source>
        <dbReference type="Proteomes" id="UP000647339"/>
    </source>
</evidence>
<dbReference type="Pfam" id="PF13086">
    <property type="entry name" value="AAA_11"/>
    <property type="match status" value="2"/>
</dbReference>